<dbReference type="InterPro" id="IPR027417">
    <property type="entry name" value="P-loop_NTPase"/>
</dbReference>
<evidence type="ECO:0000256" key="6">
    <source>
        <dbReference type="ARBA" id="ARBA00023136"/>
    </source>
</evidence>
<feature type="domain" description="Peptidase C39" evidence="10">
    <location>
        <begin position="19"/>
        <end position="138"/>
    </location>
</feature>
<gene>
    <name evidence="11" type="ORF">ACEU0G_002365</name>
</gene>
<dbReference type="Pfam" id="PF03412">
    <property type="entry name" value="Peptidase_C39"/>
    <property type="match status" value="1"/>
</dbReference>
<dbReference type="RefSeq" id="WP_259203892.1">
    <property type="nucleotide sequence ID" value="NZ_JBHGCJ010000002.1"/>
</dbReference>
<dbReference type="Pfam" id="PF00664">
    <property type="entry name" value="ABC_membrane"/>
    <property type="match status" value="1"/>
</dbReference>
<evidence type="ECO:0000256" key="2">
    <source>
        <dbReference type="ARBA" id="ARBA00022692"/>
    </source>
</evidence>
<sequence>MTTLNIDLWKRSSVPVILQAEASECGLACLAMVAGYWGYTVDLHSLRQRFPVSIKGTTMLGLVGIATACSLQSRALSLDVDSLPDLATPCILHWNFNHFVVLISVGRDSIVIHDPSTGRRRVGMSEVRRSFTGVALELTPSSDFVPRKELQRYRIRDLMGRVVGLRRGLLRVVALGVALQACALLLPFFLQWTVDEALVNGDLDLIAVLGIGFILLVLVQTVLSAARTWATTTLSTSFNFQWLGNAFAHLMRLPLPFFEKRTTGDIISRFNSIIAMQRIVTTQFVEAILDGLMMVGTLAMMLAYSPRLALVTLAAVLVYVVLRLVMFGRLRNATSEQIIHAARQEQSFMESVRGIQSIRLFGRGAIRHNSWSNTLAEQYNAELGVARLSMLNQTANTLLFNVERIIVIWLAAVAVTEKQFSVGMLFAYLSYKDQFSQRVAGMVDKLFEARMLSLHASRVADIVMTPGEAPSHGEDGLANEPVEIEFRNVSFRYSALEPYVLHGMNIRFNAGQSIAITGVSGSGKTTLVKLLLGLLEPTTGEILVNGTPIDRYGLSRYRRLLGTVMQNDVLFAGSIADNICFFDPQPDQERIRQCAGLASIDAEIEGMPMGYHTIVGDIGSGLSGGQAQRILLARALYGSPRVLVLDEATSHLDIANERTVNAAIGQLTLTRILVAHRPETIASTDRVVSLVQGTVVNDRLQHPVGAIA</sequence>
<dbReference type="InterPro" id="IPR017871">
    <property type="entry name" value="ABC_transporter-like_CS"/>
</dbReference>
<evidence type="ECO:0000256" key="1">
    <source>
        <dbReference type="ARBA" id="ARBA00004651"/>
    </source>
</evidence>
<dbReference type="PROSITE" id="PS50929">
    <property type="entry name" value="ABC_TM1F"/>
    <property type="match status" value="1"/>
</dbReference>
<evidence type="ECO:0000313" key="11">
    <source>
        <dbReference type="EMBL" id="MFG6108425.1"/>
    </source>
</evidence>
<organism evidence="11 12">
    <name type="scientific">Stenotrophomonas nematodicola</name>
    <dbReference type="NCBI Taxonomy" id="2656746"/>
    <lineage>
        <taxon>Bacteria</taxon>
        <taxon>Pseudomonadati</taxon>
        <taxon>Pseudomonadota</taxon>
        <taxon>Gammaproteobacteria</taxon>
        <taxon>Lysobacterales</taxon>
        <taxon>Lysobacteraceae</taxon>
        <taxon>Stenotrophomonas</taxon>
    </lineage>
</organism>
<dbReference type="CDD" id="cd18567">
    <property type="entry name" value="ABC_6TM_CvaB_RaxB_like"/>
    <property type="match status" value="1"/>
</dbReference>
<feature type="transmembrane region" description="Helical" evidence="7">
    <location>
        <begin position="205"/>
        <end position="226"/>
    </location>
</feature>
<evidence type="ECO:0000259" key="9">
    <source>
        <dbReference type="PROSITE" id="PS50929"/>
    </source>
</evidence>
<name>A0ABW7CTZ3_9GAMM</name>
<dbReference type="InterPro" id="IPR003593">
    <property type="entry name" value="AAA+_ATPase"/>
</dbReference>
<dbReference type="Gene3D" id="3.90.70.10">
    <property type="entry name" value="Cysteine proteinases"/>
    <property type="match status" value="1"/>
</dbReference>
<evidence type="ECO:0000259" key="8">
    <source>
        <dbReference type="PROSITE" id="PS50893"/>
    </source>
</evidence>
<keyword evidence="6 7" id="KW-0472">Membrane</keyword>
<dbReference type="InterPro" id="IPR039421">
    <property type="entry name" value="Type_1_exporter"/>
</dbReference>
<accession>A0ABW7CTZ3</accession>
<evidence type="ECO:0000259" key="10">
    <source>
        <dbReference type="PROSITE" id="PS50990"/>
    </source>
</evidence>
<dbReference type="Gene3D" id="3.40.50.300">
    <property type="entry name" value="P-loop containing nucleotide triphosphate hydrolases"/>
    <property type="match status" value="1"/>
</dbReference>
<dbReference type="EMBL" id="JBHGCJ010000002">
    <property type="protein sequence ID" value="MFG6108425.1"/>
    <property type="molecule type" value="Genomic_DNA"/>
</dbReference>
<dbReference type="SUPFAM" id="SSF90123">
    <property type="entry name" value="ABC transporter transmembrane region"/>
    <property type="match status" value="1"/>
</dbReference>
<dbReference type="PROSITE" id="PS50893">
    <property type="entry name" value="ABC_TRANSPORTER_2"/>
    <property type="match status" value="1"/>
</dbReference>
<dbReference type="InterPro" id="IPR011527">
    <property type="entry name" value="ABC1_TM_dom"/>
</dbReference>
<evidence type="ECO:0000256" key="3">
    <source>
        <dbReference type="ARBA" id="ARBA00022741"/>
    </source>
</evidence>
<dbReference type="Gene3D" id="1.20.1560.10">
    <property type="entry name" value="ABC transporter type 1, transmembrane domain"/>
    <property type="match status" value="1"/>
</dbReference>
<dbReference type="Proteomes" id="UP001605261">
    <property type="component" value="Unassembled WGS sequence"/>
</dbReference>
<dbReference type="PANTHER" id="PTHR24221">
    <property type="entry name" value="ATP-BINDING CASSETTE SUB-FAMILY B"/>
    <property type="match status" value="1"/>
</dbReference>
<proteinExistence type="predicted"/>
<feature type="domain" description="ABC transporter" evidence="8">
    <location>
        <begin position="484"/>
        <end position="708"/>
    </location>
</feature>
<dbReference type="SUPFAM" id="SSF52540">
    <property type="entry name" value="P-loop containing nucleoside triphosphate hydrolases"/>
    <property type="match status" value="1"/>
</dbReference>
<evidence type="ECO:0000256" key="4">
    <source>
        <dbReference type="ARBA" id="ARBA00022840"/>
    </source>
</evidence>
<feature type="transmembrane region" description="Helical" evidence="7">
    <location>
        <begin position="308"/>
        <end position="326"/>
    </location>
</feature>
<comment type="caution">
    <text evidence="11">The sequence shown here is derived from an EMBL/GenBank/DDBJ whole genome shotgun (WGS) entry which is preliminary data.</text>
</comment>
<dbReference type="PROSITE" id="PS50990">
    <property type="entry name" value="PEPTIDASE_C39"/>
    <property type="match status" value="1"/>
</dbReference>
<dbReference type="PROSITE" id="PS00211">
    <property type="entry name" value="ABC_TRANSPORTER_1"/>
    <property type="match status" value="1"/>
</dbReference>
<keyword evidence="2 7" id="KW-0812">Transmembrane</keyword>
<dbReference type="PANTHER" id="PTHR24221:SF606">
    <property type="entry name" value="COLICIN V SECRETION-PROCESSING ATP-BINDING PROTEIN"/>
    <property type="match status" value="1"/>
</dbReference>
<dbReference type="InterPro" id="IPR033838">
    <property type="entry name" value="CvaB_peptidase"/>
</dbReference>
<feature type="transmembrane region" description="Helical" evidence="7">
    <location>
        <begin position="169"/>
        <end position="190"/>
    </location>
</feature>
<keyword evidence="3" id="KW-0547">Nucleotide-binding</keyword>
<dbReference type="Pfam" id="PF00005">
    <property type="entry name" value="ABC_tran"/>
    <property type="match status" value="1"/>
</dbReference>
<dbReference type="InterPro" id="IPR036640">
    <property type="entry name" value="ABC1_TM_sf"/>
</dbReference>
<dbReference type="InterPro" id="IPR005074">
    <property type="entry name" value="Peptidase_C39"/>
</dbReference>
<comment type="subcellular location">
    <subcellularLocation>
        <location evidence="1">Cell membrane</location>
        <topology evidence="1">Multi-pass membrane protein</topology>
    </subcellularLocation>
</comment>
<dbReference type="InterPro" id="IPR003439">
    <property type="entry name" value="ABC_transporter-like_ATP-bd"/>
</dbReference>
<keyword evidence="12" id="KW-1185">Reference proteome</keyword>
<keyword evidence="5 7" id="KW-1133">Transmembrane helix</keyword>
<keyword evidence="4" id="KW-0067">ATP-binding</keyword>
<evidence type="ECO:0000313" key="12">
    <source>
        <dbReference type="Proteomes" id="UP001605261"/>
    </source>
</evidence>
<dbReference type="CDD" id="cd02419">
    <property type="entry name" value="Peptidase_C39C"/>
    <property type="match status" value="1"/>
</dbReference>
<evidence type="ECO:0000256" key="7">
    <source>
        <dbReference type="SAM" id="Phobius"/>
    </source>
</evidence>
<protein>
    <submittedName>
        <fullName evidence="11">Peptidase domain-containing ABC transporter</fullName>
    </submittedName>
</protein>
<reference evidence="11 12" key="1">
    <citation type="submission" date="2024-09" db="EMBL/GenBank/DDBJ databases">
        <authorList>
            <consortium name="All-Russian atlas of soil microorganisms"/>
            <consortium name="as a basis for the search for new antimicrobial producers and enzymes with unique properties"/>
            <person name="Sokolova E.A."/>
            <person name="Voronina E.N."/>
        </authorList>
    </citation>
    <scope>NUCLEOTIDE SEQUENCE [LARGE SCALE GENOMIC DNA]</scope>
    <source>
        <strain evidence="11 12">AF-22b-331.1</strain>
    </source>
</reference>
<evidence type="ECO:0000256" key="5">
    <source>
        <dbReference type="ARBA" id="ARBA00022989"/>
    </source>
</evidence>
<feature type="domain" description="ABC transmembrane type-1" evidence="9">
    <location>
        <begin position="172"/>
        <end position="444"/>
    </location>
</feature>
<dbReference type="SMART" id="SM00382">
    <property type="entry name" value="AAA"/>
    <property type="match status" value="1"/>
</dbReference>
<feature type="transmembrane region" description="Helical" evidence="7">
    <location>
        <begin position="284"/>
        <end position="302"/>
    </location>
</feature>